<reference evidence="2" key="1">
    <citation type="submission" date="2016-01" db="EMBL/GenBank/DDBJ databases">
        <title>Reference transcriptome for the parasite Schistocephalus solidus: insights into the molecular evolution of parasitism.</title>
        <authorList>
            <person name="Hebert F.O."/>
            <person name="Grambauer S."/>
            <person name="Barber I."/>
            <person name="Landry C.R."/>
            <person name="Aubin-Horth N."/>
        </authorList>
    </citation>
    <scope>NUCLEOTIDE SEQUENCE</scope>
</reference>
<keyword evidence="1" id="KW-0472">Membrane</keyword>
<name>A0A0X3PCB9_SCHSO</name>
<evidence type="ECO:0000313" key="2">
    <source>
        <dbReference type="EMBL" id="JAP49489.1"/>
    </source>
</evidence>
<sequence length="359" mass="39732">MGMSSLEKLAVDELTFSTEPLVLRPPVGTEVQRPSLRSARYRVLLRVLGIFILLAVSAACIVSLIFLLGHSLQRFDGQCTVFTYDSDLEFNEHYTIQPRAAVISRPAVDGFPPVRVFHMLDDAVTVMETTAVCYVYPMRLEVASAIPTNSGLLERMKELSQHQVKVRSTLAPQLWMLSAVTQQLPIISHLSATSNCSHLPNFRLIRLVLSNIPTFSLPPPEMTNQPLNCPKGCTEGESRDTLNGDYPRAVCRCPPENLPDFPNENSHRTPIDPESLSSMDAGNPPSAMDPFISGDVGSWNPETPQSFVRRRRHTGGSLSNLKSFRGCEIVDHLLEAALPMNDVNKIPEMLILKCPQVAS</sequence>
<dbReference type="EMBL" id="GEEE01013736">
    <property type="protein sequence ID" value="JAP49489.1"/>
    <property type="molecule type" value="Transcribed_RNA"/>
</dbReference>
<gene>
    <name evidence="2" type="ORF">TR99368</name>
</gene>
<keyword evidence="1" id="KW-0812">Transmembrane</keyword>
<protein>
    <submittedName>
        <fullName evidence="2">Uncharacterized protein</fullName>
    </submittedName>
</protein>
<keyword evidence="1" id="KW-1133">Transmembrane helix</keyword>
<organism evidence="2">
    <name type="scientific">Schistocephalus solidus</name>
    <name type="common">Tapeworm</name>
    <dbReference type="NCBI Taxonomy" id="70667"/>
    <lineage>
        <taxon>Eukaryota</taxon>
        <taxon>Metazoa</taxon>
        <taxon>Spiralia</taxon>
        <taxon>Lophotrochozoa</taxon>
        <taxon>Platyhelminthes</taxon>
        <taxon>Cestoda</taxon>
        <taxon>Eucestoda</taxon>
        <taxon>Diphyllobothriidea</taxon>
        <taxon>Diphyllobothriidae</taxon>
        <taxon>Schistocephalus</taxon>
    </lineage>
</organism>
<feature type="transmembrane region" description="Helical" evidence="1">
    <location>
        <begin position="43"/>
        <end position="69"/>
    </location>
</feature>
<accession>A0A0X3PCB9</accession>
<evidence type="ECO:0000256" key="1">
    <source>
        <dbReference type="SAM" id="Phobius"/>
    </source>
</evidence>
<proteinExistence type="predicted"/>
<dbReference type="AlphaFoldDB" id="A0A0X3PCB9"/>